<keyword evidence="3" id="KW-0010">Activator</keyword>
<dbReference type="PROSITE" id="PS00041">
    <property type="entry name" value="HTH_ARAC_FAMILY_1"/>
    <property type="match status" value="1"/>
</dbReference>
<dbReference type="SMART" id="SM00342">
    <property type="entry name" value="HTH_ARAC"/>
    <property type="match status" value="1"/>
</dbReference>
<dbReference type="PROSITE" id="PS01124">
    <property type="entry name" value="HTH_ARAC_FAMILY_2"/>
    <property type="match status" value="1"/>
</dbReference>
<dbReference type="GO" id="GO:0003700">
    <property type="term" value="F:DNA-binding transcription factor activity"/>
    <property type="evidence" value="ECO:0007669"/>
    <property type="project" value="InterPro"/>
</dbReference>
<dbReference type="PANTHER" id="PTHR46796">
    <property type="entry name" value="HTH-TYPE TRANSCRIPTIONAL ACTIVATOR RHAS-RELATED"/>
    <property type="match status" value="1"/>
</dbReference>
<dbReference type="RefSeq" id="WP_139373690.1">
    <property type="nucleotide sequence ID" value="NZ_FUWJ01000001.1"/>
</dbReference>
<dbReference type="Gene3D" id="1.10.10.60">
    <property type="entry name" value="Homeodomain-like"/>
    <property type="match status" value="1"/>
</dbReference>
<proteinExistence type="predicted"/>
<protein>
    <submittedName>
        <fullName evidence="6">AraC-type DNA-binding protein</fullName>
    </submittedName>
</protein>
<dbReference type="InterPro" id="IPR018060">
    <property type="entry name" value="HTH_AraC"/>
</dbReference>
<keyword evidence="4" id="KW-0804">Transcription</keyword>
<dbReference type="Proteomes" id="UP000190092">
    <property type="component" value="Unassembled WGS sequence"/>
</dbReference>
<evidence type="ECO:0000313" key="6">
    <source>
        <dbReference type="EMBL" id="SJZ32367.1"/>
    </source>
</evidence>
<gene>
    <name evidence="6" type="ORF">SAMN02745126_00338</name>
</gene>
<name>A0A1T4JQQ6_9HYPH</name>
<keyword evidence="1" id="KW-0805">Transcription regulation</keyword>
<dbReference type="EMBL" id="FUWJ01000001">
    <property type="protein sequence ID" value="SJZ32367.1"/>
    <property type="molecule type" value="Genomic_DNA"/>
</dbReference>
<evidence type="ECO:0000256" key="1">
    <source>
        <dbReference type="ARBA" id="ARBA00023015"/>
    </source>
</evidence>
<organism evidence="6 7">
    <name type="scientific">Enhydrobacter aerosaccus</name>
    <dbReference type="NCBI Taxonomy" id="225324"/>
    <lineage>
        <taxon>Bacteria</taxon>
        <taxon>Pseudomonadati</taxon>
        <taxon>Pseudomonadota</taxon>
        <taxon>Alphaproteobacteria</taxon>
        <taxon>Hyphomicrobiales</taxon>
        <taxon>Enhydrobacter</taxon>
    </lineage>
</organism>
<dbReference type="GO" id="GO:0043565">
    <property type="term" value="F:sequence-specific DNA binding"/>
    <property type="evidence" value="ECO:0007669"/>
    <property type="project" value="InterPro"/>
</dbReference>
<dbReference type="InterPro" id="IPR018062">
    <property type="entry name" value="HTH_AraC-typ_CS"/>
</dbReference>
<keyword evidence="2 6" id="KW-0238">DNA-binding</keyword>
<dbReference type="OrthoDB" id="9809338at2"/>
<evidence type="ECO:0000256" key="3">
    <source>
        <dbReference type="ARBA" id="ARBA00023159"/>
    </source>
</evidence>
<dbReference type="InterPro" id="IPR037923">
    <property type="entry name" value="HTH-like"/>
</dbReference>
<evidence type="ECO:0000256" key="2">
    <source>
        <dbReference type="ARBA" id="ARBA00023125"/>
    </source>
</evidence>
<accession>A0A1T4JQQ6</accession>
<dbReference type="InterPro" id="IPR009057">
    <property type="entry name" value="Homeodomain-like_sf"/>
</dbReference>
<feature type="domain" description="HTH araC/xylS-type" evidence="5">
    <location>
        <begin position="167"/>
        <end position="264"/>
    </location>
</feature>
<sequence length="271" mass="29619">MTESDQIHLDEPRAGLQRLIARFGGHAYDSHRHETYGVGLTLWGAQSFHYRGTLRTSRAGQVMVLHPDELHDGHAGVPDGFAYRMLYVDPAAVSQALDGRPAPFVPEVVADDAVMAALLREAFADFPRSLEPLAVDALVAGLADRLTRRSDGMVKRGKGSMASRAVRQAREFLLAEAPRTVASEELEVVTGLDRFSLARHFRAAFGTSPHRFQVGRRLARAQTMIARGIPLSEVAVATGFADQSHLTRHFSARFGLTPGRWAALTRSESGP</sequence>
<dbReference type="SUPFAM" id="SSF51215">
    <property type="entry name" value="Regulatory protein AraC"/>
    <property type="match status" value="1"/>
</dbReference>
<keyword evidence="7" id="KW-1185">Reference proteome</keyword>
<dbReference type="STRING" id="225324.SAMN02745126_00338"/>
<dbReference type="AlphaFoldDB" id="A0A1T4JQQ6"/>
<dbReference type="PANTHER" id="PTHR46796:SF2">
    <property type="entry name" value="TRANSCRIPTIONAL REGULATORY PROTEIN"/>
    <property type="match status" value="1"/>
</dbReference>
<evidence type="ECO:0000313" key="7">
    <source>
        <dbReference type="Proteomes" id="UP000190092"/>
    </source>
</evidence>
<dbReference type="Pfam" id="PF12833">
    <property type="entry name" value="HTH_18"/>
    <property type="match status" value="1"/>
</dbReference>
<reference evidence="7" key="1">
    <citation type="submission" date="2017-02" db="EMBL/GenBank/DDBJ databases">
        <authorList>
            <person name="Varghese N."/>
            <person name="Submissions S."/>
        </authorList>
    </citation>
    <scope>NUCLEOTIDE SEQUENCE [LARGE SCALE GENOMIC DNA]</scope>
    <source>
        <strain evidence="7">ATCC 27094</strain>
    </source>
</reference>
<dbReference type="InterPro" id="IPR003313">
    <property type="entry name" value="AraC-bd"/>
</dbReference>
<dbReference type="InterPro" id="IPR050204">
    <property type="entry name" value="AraC_XylS_family_regulators"/>
</dbReference>
<dbReference type="SUPFAM" id="SSF46689">
    <property type="entry name" value="Homeodomain-like"/>
    <property type="match status" value="1"/>
</dbReference>
<evidence type="ECO:0000259" key="5">
    <source>
        <dbReference type="PROSITE" id="PS01124"/>
    </source>
</evidence>
<dbReference type="Pfam" id="PF02311">
    <property type="entry name" value="AraC_binding"/>
    <property type="match status" value="1"/>
</dbReference>
<evidence type="ECO:0000256" key="4">
    <source>
        <dbReference type="ARBA" id="ARBA00023163"/>
    </source>
</evidence>